<keyword evidence="1" id="KW-1185">Reference proteome</keyword>
<accession>A0A0M3HNE2</accession>
<reference evidence="2" key="1">
    <citation type="submission" date="2017-02" db="UniProtKB">
        <authorList>
            <consortium name="WormBaseParasite"/>
        </authorList>
    </citation>
    <scope>IDENTIFICATION</scope>
</reference>
<organism evidence="1 2">
    <name type="scientific">Ascaris lumbricoides</name>
    <name type="common">Giant roundworm</name>
    <dbReference type="NCBI Taxonomy" id="6252"/>
    <lineage>
        <taxon>Eukaryota</taxon>
        <taxon>Metazoa</taxon>
        <taxon>Ecdysozoa</taxon>
        <taxon>Nematoda</taxon>
        <taxon>Chromadorea</taxon>
        <taxon>Rhabditida</taxon>
        <taxon>Spirurina</taxon>
        <taxon>Ascaridomorpha</taxon>
        <taxon>Ascaridoidea</taxon>
        <taxon>Ascarididae</taxon>
        <taxon>Ascaris</taxon>
    </lineage>
</organism>
<sequence length="74" mass="8128">MRKYCTEKQTAPSSRNFADRLRGQEIGETCPQIYPLGVAGSGTTNNQHNDTRGLSCLLYPNPDAIPLGISVRFT</sequence>
<name>A0A0M3HNE2_ASCLU</name>
<evidence type="ECO:0000313" key="1">
    <source>
        <dbReference type="Proteomes" id="UP000036681"/>
    </source>
</evidence>
<dbReference type="WBParaSite" id="ALUE_0000319101-mRNA-1">
    <property type="protein sequence ID" value="ALUE_0000319101-mRNA-1"/>
    <property type="gene ID" value="ALUE_0000319101"/>
</dbReference>
<proteinExistence type="predicted"/>
<dbReference type="AlphaFoldDB" id="A0A0M3HNE2"/>
<evidence type="ECO:0000313" key="2">
    <source>
        <dbReference type="WBParaSite" id="ALUE_0000319101-mRNA-1"/>
    </source>
</evidence>
<protein>
    <submittedName>
        <fullName evidence="2">Kringle domain-containing protein</fullName>
    </submittedName>
</protein>
<dbReference type="Proteomes" id="UP000036681">
    <property type="component" value="Unplaced"/>
</dbReference>